<dbReference type="CDD" id="cd07560">
    <property type="entry name" value="Peptidase_S41_CPP"/>
    <property type="match status" value="1"/>
</dbReference>
<keyword evidence="7" id="KW-0472">Membrane</keyword>
<dbReference type="PANTHER" id="PTHR32060:SF30">
    <property type="entry name" value="CARBOXY-TERMINAL PROCESSING PROTEASE CTPA"/>
    <property type="match status" value="1"/>
</dbReference>
<dbReference type="InterPro" id="IPR005151">
    <property type="entry name" value="Tail-specific_protease"/>
</dbReference>
<dbReference type="EMBL" id="VUMN01000021">
    <property type="protein sequence ID" value="MSS59027.1"/>
    <property type="molecule type" value="Genomic_DNA"/>
</dbReference>
<dbReference type="SUPFAM" id="SSF52096">
    <property type="entry name" value="ClpP/crotonase"/>
    <property type="match status" value="1"/>
</dbReference>
<evidence type="ECO:0000256" key="1">
    <source>
        <dbReference type="ARBA" id="ARBA00009179"/>
    </source>
</evidence>
<dbReference type="GO" id="GO:0004175">
    <property type="term" value="F:endopeptidase activity"/>
    <property type="evidence" value="ECO:0007669"/>
    <property type="project" value="TreeGrafter"/>
</dbReference>
<dbReference type="InterPro" id="IPR036034">
    <property type="entry name" value="PDZ_sf"/>
</dbReference>
<keyword evidence="10" id="KW-1185">Reference proteome</keyword>
<dbReference type="InterPro" id="IPR036365">
    <property type="entry name" value="PGBD-like_sf"/>
</dbReference>
<dbReference type="SMART" id="SM00228">
    <property type="entry name" value="PDZ"/>
    <property type="match status" value="1"/>
</dbReference>
<dbReference type="Gene3D" id="2.30.42.10">
    <property type="match status" value="1"/>
</dbReference>
<feature type="transmembrane region" description="Helical" evidence="7">
    <location>
        <begin position="40"/>
        <end position="62"/>
    </location>
</feature>
<dbReference type="InterPro" id="IPR001478">
    <property type="entry name" value="PDZ"/>
</dbReference>
<gene>
    <name evidence="9" type="ORF">FYJ51_08930</name>
</gene>
<comment type="caution">
    <text evidence="9">The sequence shown here is derived from an EMBL/GenBank/DDBJ whole genome shotgun (WGS) entry which is preliminary data.</text>
</comment>
<dbReference type="Proteomes" id="UP000461880">
    <property type="component" value="Unassembled WGS sequence"/>
</dbReference>
<dbReference type="Pfam" id="PF17820">
    <property type="entry name" value="PDZ_6"/>
    <property type="match status" value="1"/>
</dbReference>
<proteinExistence type="inferred from homology"/>
<dbReference type="RefSeq" id="WP_105302758.1">
    <property type="nucleotide sequence ID" value="NZ_VUMN01000021.1"/>
</dbReference>
<dbReference type="InterPro" id="IPR041489">
    <property type="entry name" value="PDZ_6"/>
</dbReference>
<keyword evidence="3 5" id="KW-0378">Hydrolase</keyword>
<dbReference type="InterPro" id="IPR029045">
    <property type="entry name" value="ClpP/crotonase-like_dom_sf"/>
</dbReference>
<feature type="domain" description="PDZ" evidence="8">
    <location>
        <begin position="137"/>
        <end position="215"/>
    </location>
</feature>
<keyword evidence="7" id="KW-1133">Transmembrane helix</keyword>
<dbReference type="AlphaFoldDB" id="A0A7X2TFU7"/>
<dbReference type="Gene3D" id="1.10.101.10">
    <property type="entry name" value="PGBD-like superfamily/PGBD"/>
    <property type="match status" value="1"/>
</dbReference>
<evidence type="ECO:0000313" key="10">
    <source>
        <dbReference type="Proteomes" id="UP000461880"/>
    </source>
</evidence>
<dbReference type="GO" id="GO:0007165">
    <property type="term" value="P:signal transduction"/>
    <property type="evidence" value="ECO:0007669"/>
    <property type="project" value="TreeGrafter"/>
</dbReference>
<dbReference type="CDD" id="cd06782">
    <property type="entry name" value="cpPDZ_CPP-like"/>
    <property type="match status" value="1"/>
</dbReference>
<dbReference type="SMART" id="SM00245">
    <property type="entry name" value="TSPc"/>
    <property type="match status" value="1"/>
</dbReference>
<dbReference type="GO" id="GO:0008236">
    <property type="term" value="F:serine-type peptidase activity"/>
    <property type="evidence" value="ECO:0007669"/>
    <property type="project" value="UniProtKB-KW"/>
</dbReference>
<dbReference type="Pfam" id="PF03572">
    <property type="entry name" value="Peptidase_S41"/>
    <property type="match status" value="1"/>
</dbReference>
<dbReference type="SUPFAM" id="SSF50156">
    <property type="entry name" value="PDZ domain-like"/>
    <property type="match status" value="1"/>
</dbReference>
<keyword evidence="4 5" id="KW-0720">Serine protease</keyword>
<evidence type="ECO:0000256" key="6">
    <source>
        <dbReference type="SAM" id="MobiDB-lite"/>
    </source>
</evidence>
<feature type="region of interest" description="Disordered" evidence="6">
    <location>
        <begin position="1"/>
        <end position="29"/>
    </location>
</feature>
<dbReference type="Gene3D" id="3.90.226.10">
    <property type="entry name" value="2-enoyl-CoA Hydratase, Chain A, domain 1"/>
    <property type="match status" value="1"/>
</dbReference>
<dbReference type="InterPro" id="IPR004447">
    <property type="entry name" value="Peptidase_S41A"/>
</dbReference>
<evidence type="ECO:0000256" key="5">
    <source>
        <dbReference type="RuleBase" id="RU004404"/>
    </source>
</evidence>
<keyword evidence="7" id="KW-0812">Transmembrane</keyword>
<evidence type="ECO:0000256" key="2">
    <source>
        <dbReference type="ARBA" id="ARBA00022670"/>
    </source>
</evidence>
<evidence type="ECO:0000313" key="9">
    <source>
        <dbReference type="EMBL" id="MSS59027.1"/>
    </source>
</evidence>
<accession>A0A7X2TFU7</accession>
<evidence type="ECO:0000256" key="4">
    <source>
        <dbReference type="ARBA" id="ARBA00022825"/>
    </source>
</evidence>
<evidence type="ECO:0000256" key="7">
    <source>
        <dbReference type="SAM" id="Phobius"/>
    </source>
</evidence>
<organism evidence="9 10">
    <name type="scientific">Stecheria intestinalis</name>
    <dbReference type="NCBI Taxonomy" id="2606630"/>
    <lineage>
        <taxon>Bacteria</taxon>
        <taxon>Bacillati</taxon>
        <taxon>Bacillota</taxon>
        <taxon>Erysipelotrichia</taxon>
        <taxon>Erysipelotrichales</taxon>
        <taxon>Erysipelotrichaceae</taxon>
        <taxon>Stecheria</taxon>
    </lineage>
</organism>
<dbReference type="GO" id="GO:0006508">
    <property type="term" value="P:proteolysis"/>
    <property type="evidence" value="ECO:0007669"/>
    <property type="project" value="UniProtKB-KW"/>
</dbReference>
<name>A0A7X2TFU7_9FIRM</name>
<comment type="similarity">
    <text evidence="1 5">Belongs to the peptidase S41A family.</text>
</comment>
<keyword evidence="2 5" id="KW-0645">Protease</keyword>
<dbReference type="PANTHER" id="PTHR32060">
    <property type="entry name" value="TAIL-SPECIFIC PROTEASE"/>
    <property type="match status" value="1"/>
</dbReference>
<sequence length="511" mass="56688">MGEEKNEKEPEIMHLSTEKHPKNDQAENKKLKKQNKTLKTWLLVLSIAVFLIGWLLGSLIPLPNTTGLRSLLSTAGKADSSEKINVVMNLMENSWFFADSIEDLDTRLTDQALKGITTNDEDLHTEYMSADEITQFTQSINRNFVGIGVQFTNSNGIPLVTKVIRNSPAESAGVQAGDIIYSVDGTKVEGMTSDEIVALVQGEENTKVTMVFKRGDDLVTMEITRAEVSNTIDGKITDEGYGYLQILQFGEGTADELKSYLDEFEENSVTSLIIDLRDDGGGYLDALKGVLSYFLPENTLILQREYSDGTVVKTYTDQGQYTSFGPIVLLVNGNTASAAEAFTLAMKEQRDDVTIVGETTYGKGTVQITKYFDDGSALKYTDSKWMSPEGVWVNGTGIAPDEEVKLPEVLYTSYTAMDEGDSYALDSVSDYTKEAQMLLQYLGYDVDRTDGYFDESTQNAILKYQQDQDMEETGVLNKDLYEGLISAVVLDWQTNEDHDPQLARAKEILNG</sequence>
<dbReference type="Gene3D" id="3.30.750.44">
    <property type="match status" value="1"/>
</dbReference>
<evidence type="ECO:0000259" key="8">
    <source>
        <dbReference type="PROSITE" id="PS50106"/>
    </source>
</evidence>
<dbReference type="PROSITE" id="PS50106">
    <property type="entry name" value="PDZ"/>
    <property type="match status" value="1"/>
</dbReference>
<dbReference type="InterPro" id="IPR036366">
    <property type="entry name" value="PGBDSf"/>
</dbReference>
<dbReference type="GO" id="GO:0030288">
    <property type="term" value="C:outer membrane-bounded periplasmic space"/>
    <property type="evidence" value="ECO:0007669"/>
    <property type="project" value="TreeGrafter"/>
</dbReference>
<dbReference type="InterPro" id="IPR002477">
    <property type="entry name" value="Peptidoglycan-bd-like"/>
</dbReference>
<evidence type="ECO:0000256" key="3">
    <source>
        <dbReference type="ARBA" id="ARBA00022801"/>
    </source>
</evidence>
<reference evidence="9 10" key="1">
    <citation type="submission" date="2019-08" db="EMBL/GenBank/DDBJ databases">
        <title>In-depth cultivation of the pig gut microbiome towards novel bacterial diversity and tailored functional studies.</title>
        <authorList>
            <person name="Wylensek D."/>
            <person name="Hitch T.C.A."/>
            <person name="Clavel T."/>
        </authorList>
    </citation>
    <scope>NUCLEOTIDE SEQUENCE [LARGE SCALE GENOMIC DNA]</scope>
    <source>
        <strain evidence="9 10">Oil+RF-744-GAM-WT-6</strain>
    </source>
</reference>
<dbReference type="NCBIfam" id="TIGR00225">
    <property type="entry name" value="prc"/>
    <property type="match status" value="1"/>
</dbReference>
<protein>
    <submittedName>
        <fullName evidence="9">S41 family peptidase</fullName>
    </submittedName>
</protein>
<dbReference type="Pfam" id="PF01471">
    <property type="entry name" value="PG_binding_1"/>
    <property type="match status" value="1"/>
</dbReference>
<dbReference type="SUPFAM" id="SSF47090">
    <property type="entry name" value="PGBD-like"/>
    <property type="match status" value="1"/>
</dbReference>